<accession>A0AAE3DYX8</accession>
<keyword evidence="2" id="KW-1185">Reference proteome</keyword>
<reference evidence="1 2" key="1">
    <citation type="submission" date="2021-10" db="EMBL/GenBank/DDBJ databases">
        <title>Anaerobic single-cell dispensing facilitates the cultivation of human gut bacteria.</title>
        <authorList>
            <person name="Afrizal A."/>
        </authorList>
    </citation>
    <scope>NUCLEOTIDE SEQUENCE [LARGE SCALE GENOMIC DNA]</scope>
    <source>
        <strain evidence="1 2">CLA-AA-H232</strain>
    </source>
</reference>
<dbReference type="EMBL" id="JAJEQM010000010">
    <property type="protein sequence ID" value="MCC2210770.1"/>
    <property type="molecule type" value="Genomic_DNA"/>
</dbReference>
<gene>
    <name evidence="1" type="ORF">LKE05_08205</name>
</gene>
<dbReference type="AlphaFoldDB" id="A0AAE3DYX8"/>
<evidence type="ECO:0000313" key="2">
    <source>
        <dbReference type="Proteomes" id="UP001198242"/>
    </source>
</evidence>
<name>A0AAE3DYX8_9FIRM</name>
<sequence>MTVSELLKCLKALEEDGKGYYKVLFKGCDWFAEIHITHLDIPAEELILKL</sequence>
<dbReference type="RefSeq" id="WP_022228958.1">
    <property type="nucleotide sequence ID" value="NZ_JAJEQM010000010.1"/>
</dbReference>
<protein>
    <submittedName>
        <fullName evidence="1">Uncharacterized protein</fullName>
    </submittedName>
</protein>
<proteinExistence type="predicted"/>
<dbReference type="Proteomes" id="UP001198242">
    <property type="component" value="Unassembled WGS sequence"/>
</dbReference>
<organism evidence="1 2">
    <name type="scientific">Hominilimicola fabiformis</name>
    <dbReference type="NCBI Taxonomy" id="2885356"/>
    <lineage>
        <taxon>Bacteria</taxon>
        <taxon>Bacillati</taxon>
        <taxon>Bacillota</taxon>
        <taxon>Clostridia</taxon>
        <taxon>Eubacteriales</taxon>
        <taxon>Oscillospiraceae</taxon>
        <taxon>Hominilimicola</taxon>
    </lineage>
</organism>
<evidence type="ECO:0000313" key="1">
    <source>
        <dbReference type="EMBL" id="MCC2210770.1"/>
    </source>
</evidence>
<comment type="caution">
    <text evidence="1">The sequence shown here is derived from an EMBL/GenBank/DDBJ whole genome shotgun (WGS) entry which is preliminary data.</text>
</comment>